<dbReference type="InterPro" id="IPR030887">
    <property type="entry name" value="Beta-barrel_YaiO"/>
</dbReference>
<protein>
    <submittedName>
        <fullName evidence="3">YaiO family outer membrane beta-barrel protein</fullName>
    </submittedName>
</protein>
<gene>
    <name evidence="3" type="primary">yaiO</name>
    <name evidence="3" type="ORF">DLK05_01790</name>
</gene>
<dbReference type="AlphaFoldDB" id="A0A434B032"/>
<feature type="chain" id="PRO_5019027492" evidence="1">
    <location>
        <begin position="25"/>
        <end position="433"/>
    </location>
</feature>
<evidence type="ECO:0000313" key="3">
    <source>
        <dbReference type="EMBL" id="RUT80115.1"/>
    </source>
</evidence>
<keyword evidence="1" id="KW-0732">Signal</keyword>
<sequence length="433" mass="51261">MAKFFTRLTSIVFLVLLSSTMLFSQENRDFISSSLSVDFQRAKQLAFDGNREEARKICYQILEKNTAYFDARILIGRTFAWQKNFQQGRKELQQVLEDDFDNKDAIFAIIDLEKWAGDLSKALFYCDYGQSFFPNEEKFLVQKIQLLQQNGEESKALQTINELLDLKPASQAGRQLLQKYKAARRKYQIIYQHDFEHFTKPYIRRWHVSSFQLSRRNIWGSWFAKVNLGDLIKDGETFWSNNIAKQFELDAYPRISKSNYMYLNYGYSPDHLFPKHRAGAEFYQKLPASFEVSAGIRYLNFDTSSSRSNVYIYTGSIGKYYRNYWFLFRTYLSPKNNDISQSYWLLMRRYLSSSKHYIGIELGSGVSPDEPRGNVSNSNIYQYDSRKFKLAYQDQLFEKRLTYLLRLGFEREEYLVNVKRNVLTFSLKLSYQL</sequence>
<reference evidence="3 4" key="1">
    <citation type="submission" date="2018-11" db="EMBL/GenBank/DDBJ databases">
        <title>Parancylomarina longa gen. nov., sp. nov., isolated from sediments of southern Okinawa.</title>
        <authorList>
            <person name="Fu T."/>
        </authorList>
    </citation>
    <scope>NUCLEOTIDE SEQUENCE [LARGE SCALE GENOMIC DNA]</scope>
    <source>
        <strain evidence="3 4">T3-2 S1-C</strain>
    </source>
</reference>
<evidence type="ECO:0000259" key="2">
    <source>
        <dbReference type="Pfam" id="PF19413"/>
    </source>
</evidence>
<evidence type="ECO:0000313" key="4">
    <source>
        <dbReference type="Proteomes" id="UP000282985"/>
    </source>
</evidence>
<proteinExistence type="predicted"/>
<dbReference type="NCBIfam" id="TIGR04390">
    <property type="entry name" value="OMP_YaiO_dom"/>
    <property type="match status" value="1"/>
</dbReference>
<dbReference type="Pfam" id="PF19413">
    <property type="entry name" value="YaiO"/>
    <property type="match status" value="1"/>
</dbReference>
<dbReference type="Proteomes" id="UP000282985">
    <property type="component" value="Unassembled WGS sequence"/>
</dbReference>
<dbReference type="RefSeq" id="WP_127342253.1">
    <property type="nucleotide sequence ID" value="NZ_RJJX01000001.1"/>
</dbReference>
<evidence type="ECO:0000256" key="1">
    <source>
        <dbReference type="SAM" id="SignalP"/>
    </source>
</evidence>
<organism evidence="3 4">
    <name type="scientific">Ancylomarina longa</name>
    <dbReference type="NCBI Taxonomy" id="2487017"/>
    <lineage>
        <taxon>Bacteria</taxon>
        <taxon>Pseudomonadati</taxon>
        <taxon>Bacteroidota</taxon>
        <taxon>Bacteroidia</taxon>
        <taxon>Marinilabiliales</taxon>
        <taxon>Marinifilaceae</taxon>
        <taxon>Ancylomarina</taxon>
    </lineage>
</organism>
<dbReference type="SUPFAM" id="SSF48452">
    <property type="entry name" value="TPR-like"/>
    <property type="match status" value="1"/>
</dbReference>
<feature type="domain" description="YaiO beta-barrel" evidence="2">
    <location>
        <begin position="188"/>
        <end position="370"/>
    </location>
</feature>
<dbReference type="Pfam" id="PF14559">
    <property type="entry name" value="TPR_19"/>
    <property type="match status" value="1"/>
</dbReference>
<dbReference type="Gene3D" id="1.25.40.10">
    <property type="entry name" value="Tetratricopeptide repeat domain"/>
    <property type="match status" value="1"/>
</dbReference>
<comment type="caution">
    <text evidence="3">The sequence shown here is derived from an EMBL/GenBank/DDBJ whole genome shotgun (WGS) entry which is preliminary data.</text>
</comment>
<accession>A0A434B032</accession>
<keyword evidence="4" id="KW-1185">Reference proteome</keyword>
<feature type="signal peptide" evidence="1">
    <location>
        <begin position="1"/>
        <end position="24"/>
    </location>
</feature>
<name>A0A434B032_9BACT</name>
<dbReference type="EMBL" id="RJJX01000001">
    <property type="protein sequence ID" value="RUT80115.1"/>
    <property type="molecule type" value="Genomic_DNA"/>
</dbReference>
<dbReference type="InterPro" id="IPR011990">
    <property type="entry name" value="TPR-like_helical_dom_sf"/>
</dbReference>
<dbReference type="OrthoDB" id="691989at2"/>